<keyword evidence="9" id="KW-1185">Reference proteome</keyword>
<dbReference type="SMART" id="SM00228">
    <property type="entry name" value="PDZ"/>
    <property type="match status" value="1"/>
</dbReference>
<reference evidence="9" key="1">
    <citation type="submission" date="2024-03" db="EMBL/GenBank/DDBJ databases">
        <title>Chitinophaga horti sp. nov., isolated from garden soil.</title>
        <authorList>
            <person name="Lee D.S."/>
            <person name="Han D.M."/>
            <person name="Baek J.H."/>
            <person name="Choi D.G."/>
            <person name="Jeon J.H."/>
            <person name="Jeon C.O."/>
        </authorList>
    </citation>
    <scope>NUCLEOTIDE SEQUENCE [LARGE SCALE GENOMIC DNA]</scope>
    <source>
        <strain evidence="9">GPA1</strain>
    </source>
</reference>
<dbReference type="GO" id="GO:0004252">
    <property type="term" value="F:serine-type endopeptidase activity"/>
    <property type="evidence" value="ECO:0007669"/>
    <property type="project" value="UniProtKB-EC"/>
</dbReference>
<dbReference type="Pfam" id="PF17804">
    <property type="entry name" value="TSP_NTD"/>
    <property type="match status" value="1"/>
</dbReference>
<evidence type="ECO:0000256" key="4">
    <source>
        <dbReference type="ARBA" id="ARBA00022825"/>
    </source>
</evidence>
<evidence type="ECO:0000256" key="3">
    <source>
        <dbReference type="ARBA" id="ARBA00022801"/>
    </source>
</evidence>
<evidence type="ECO:0000256" key="5">
    <source>
        <dbReference type="RuleBase" id="RU004404"/>
    </source>
</evidence>
<evidence type="ECO:0000259" key="7">
    <source>
        <dbReference type="PROSITE" id="PS50106"/>
    </source>
</evidence>
<evidence type="ECO:0000256" key="2">
    <source>
        <dbReference type="ARBA" id="ARBA00022670"/>
    </source>
</evidence>
<dbReference type="SMART" id="SM00245">
    <property type="entry name" value="TSPc"/>
    <property type="match status" value="1"/>
</dbReference>
<evidence type="ECO:0000256" key="6">
    <source>
        <dbReference type="SAM" id="SignalP"/>
    </source>
</evidence>
<dbReference type="NCBIfam" id="TIGR00225">
    <property type="entry name" value="prc"/>
    <property type="match status" value="1"/>
</dbReference>
<evidence type="ECO:0000313" key="8">
    <source>
        <dbReference type="EMBL" id="WZN43274.1"/>
    </source>
</evidence>
<dbReference type="CDD" id="cd06782">
    <property type="entry name" value="cpPDZ_CPP-like"/>
    <property type="match status" value="1"/>
</dbReference>
<dbReference type="RefSeq" id="WP_341838091.1">
    <property type="nucleotide sequence ID" value="NZ_CP149822.1"/>
</dbReference>
<keyword evidence="3 5" id="KW-0378">Hydrolase</keyword>
<dbReference type="InterPro" id="IPR005151">
    <property type="entry name" value="Tail-specific_protease"/>
</dbReference>
<evidence type="ECO:0000256" key="1">
    <source>
        <dbReference type="ARBA" id="ARBA00009179"/>
    </source>
</evidence>
<sequence length="689" mass="76345">MKHTLRLRALLVAAALLGAGGAATASHTEDSIVAYRNTTVGQVMRRITQEHYQLKPIDDAFSASVWKKFLTQQDGGKLNFMQADIDQLRRWEKGLDDELRAPSTQFFHKANDLLIVRMKESVEIFNRLLARPLDFSRTATYIEKPEGYFATQREREQAWERFLKRHVLQNMAELQAANPGLTKPDSEKKARAKVLAWLQTAYGNLLGVTAPEQRFVAFMNVVVMEIDPHTNFYAPADSKERDARMTQRYFGVGLELTSEDGEIRVKRLLAGGAADRSGLLRENDQILGVSPNGGAVVKVSGLSVTDVSRLVRGDSGTVLTLLVKRLGKEEEVKLTRQEIKDQSNAAKSAFIEKDGRTYGYIRLPEFYRDFSRPDGAQCAFDVAREIEKLKKENISGIMIDLRGNGGGSLEQVQHMAGLFVASGPVAQGRFRDRVQKFDITPWTSVMYDGPLTVLVDEGSASASEMFSGAMQDYGRAVVIGSVSTYGKGTMQETRPMGKMGNRQLGTPSISYGSVAITLGKFYRITGVTTQLQGVSPDVVVPGKTEFTKQREQHFPTALQPDTIAPLYFAQWKGAGALPGAIAAAARRVEADTAFAALRTSVNWLVAHGNDARPLRYEDFMKTENEKLRQERIADQAAKLPANALLNVRLPDAGAATYASETARREEWKNDLRADRYLSHAADVLKDLAR</sequence>
<dbReference type="InterPro" id="IPR036034">
    <property type="entry name" value="PDZ_sf"/>
</dbReference>
<proteinExistence type="inferred from homology"/>
<accession>A0ABZ2YUT6</accession>
<dbReference type="PANTHER" id="PTHR32060">
    <property type="entry name" value="TAIL-SPECIFIC PROTEASE"/>
    <property type="match status" value="1"/>
</dbReference>
<gene>
    <name evidence="8" type="ORF">WJU16_09550</name>
</gene>
<protein>
    <submittedName>
        <fullName evidence="8">Carboxy terminal-processing peptidase</fullName>
        <ecNumber evidence="8">3.4.21.102</ecNumber>
    </submittedName>
</protein>
<feature type="chain" id="PRO_5045585579" evidence="6">
    <location>
        <begin position="26"/>
        <end position="689"/>
    </location>
</feature>
<feature type="domain" description="PDZ" evidence="7">
    <location>
        <begin position="252"/>
        <end position="326"/>
    </location>
</feature>
<keyword evidence="4 5" id="KW-0720">Serine protease</keyword>
<dbReference type="InterPro" id="IPR004447">
    <property type="entry name" value="Peptidase_S41A"/>
</dbReference>
<keyword evidence="6" id="KW-0732">Signal</keyword>
<dbReference type="Pfam" id="PF03572">
    <property type="entry name" value="Peptidase_S41"/>
    <property type="match status" value="1"/>
</dbReference>
<dbReference type="Pfam" id="PF11818">
    <property type="entry name" value="DUF3340"/>
    <property type="match status" value="1"/>
</dbReference>
<organism evidence="8 9">
    <name type="scientific">Chitinophaga pollutisoli</name>
    <dbReference type="NCBI Taxonomy" id="3133966"/>
    <lineage>
        <taxon>Bacteria</taxon>
        <taxon>Pseudomonadati</taxon>
        <taxon>Bacteroidota</taxon>
        <taxon>Chitinophagia</taxon>
        <taxon>Chitinophagales</taxon>
        <taxon>Chitinophagaceae</taxon>
        <taxon>Chitinophaga</taxon>
    </lineage>
</organism>
<dbReference type="Gene3D" id="2.30.42.10">
    <property type="match status" value="1"/>
</dbReference>
<comment type="similarity">
    <text evidence="1 5">Belongs to the peptidase S41A family.</text>
</comment>
<dbReference type="InterPro" id="IPR040573">
    <property type="entry name" value="TSP_N"/>
</dbReference>
<dbReference type="InterPro" id="IPR020992">
    <property type="entry name" value="Tail_Prtase_C"/>
</dbReference>
<feature type="signal peptide" evidence="6">
    <location>
        <begin position="1"/>
        <end position="25"/>
    </location>
</feature>
<evidence type="ECO:0000313" key="9">
    <source>
        <dbReference type="Proteomes" id="UP001485459"/>
    </source>
</evidence>
<dbReference type="Pfam" id="PF00595">
    <property type="entry name" value="PDZ"/>
    <property type="match status" value="1"/>
</dbReference>
<dbReference type="CDD" id="cd07560">
    <property type="entry name" value="Peptidase_S41_CPP"/>
    <property type="match status" value="1"/>
</dbReference>
<dbReference type="EMBL" id="CP149822">
    <property type="protein sequence ID" value="WZN43274.1"/>
    <property type="molecule type" value="Genomic_DNA"/>
</dbReference>
<dbReference type="InterPro" id="IPR001478">
    <property type="entry name" value="PDZ"/>
</dbReference>
<dbReference type="SUPFAM" id="SSF52096">
    <property type="entry name" value="ClpP/crotonase"/>
    <property type="match status" value="1"/>
</dbReference>
<name>A0ABZ2YUT6_9BACT</name>
<dbReference type="PROSITE" id="PS50106">
    <property type="entry name" value="PDZ"/>
    <property type="match status" value="1"/>
</dbReference>
<dbReference type="InterPro" id="IPR029045">
    <property type="entry name" value="ClpP/crotonase-like_dom_sf"/>
</dbReference>
<dbReference type="Proteomes" id="UP001485459">
    <property type="component" value="Chromosome"/>
</dbReference>
<keyword evidence="2 5" id="KW-0645">Protease</keyword>
<dbReference type="EC" id="3.4.21.102" evidence="8"/>
<dbReference type="PANTHER" id="PTHR32060:SF22">
    <property type="entry name" value="CARBOXYL-TERMINAL-PROCESSING PEPTIDASE 3, CHLOROPLASTIC"/>
    <property type="match status" value="1"/>
</dbReference>
<dbReference type="Gene3D" id="3.90.226.10">
    <property type="entry name" value="2-enoyl-CoA Hydratase, Chain A, domain 1"/>
    <property type="match status" value="1"/>
</dbReference>
<dbReference type="SUPFAM" id="SSF50156">
    <property type="entry name" value="PDZ domain-like"/>
    <property type="match status" value="1"/>
</dbReference>